<dbReference type="Proteomes" id="UP000256900">
    <property type="component" value="Unassembled WGS sequence"/>
</dbReference>
<dbReference type="Pfam" id="PF01656">
    <property type="entry name" value="CbiA"/>
    <property type="match status" value="1"/>
</dbReference>
<evidence type="ECO:0000259" key="1">
    <source>
        <dbReference type="Pfam" id="PF01656"/>
    </source>
</evidence>
<dbReference type="RefSeq" id="WP_115836092.1">
    <property type="nucleotide sequence ID" value="NZ_CP025086.1"/>
</dbReference>
<accession>A0A3D9YZZ3</accession>
<dbReference type="PANTHER" id="PTHR13696">
    <property type="entry name" value="P-LOOP CONTAINING NUCLEOSIDE TRIPHOSPHATE HYDROLASE"/>
    <property type="match status" value="1"/>
</dbReference>
<dbReference type="PANTHER" id="PTHR13696:SF96">
    <property type="entry name" value="COBQ_COBB_MIND_PARA NUCLEOTIDE BINDING DOMAIN-CONTAINING PROTEIN"/>
    <property type="match status" value="1"/>
</dbReference>
<gene>
    <name evidence="2" type="ORF">DES32_1594</name>
</gene>
<dbReference type="InterPro" id="IPR027417">
    <property type="entry name" value="P-loop_NTPase"/>
</dbReference>
<sequence length="219" mass="23586">MRVVALVNQKGGSGKSTLAACLAVAAQEAGERVFLIDMDPQKSLLKWGHRRQDKNMPVEAVMAAKLEAAIAALARGRVTLVIVDTPATDSPAADAAMRAADLCLIPARPTIFDIWASEATRGKLKTLSKDYAFVLNQCPPLQESQRVSDGAAAVEAMGGLLRPFVVARVDYQEAAREGMGVTEIDTEGKAAEEVRHLWSSLKRRLSRLKHAEKGARRAA</sequence>
<dbReference type="PIRSF" id="PIRSF009320">
    <property type="entry name" value="Nuc_binding_HP_1000"/>
    <property type="match status" value="1"/>
</dbReference>
<dbReference type="SUPFAM" id="SSF52540">
    <property type="entry name" value="P-loop containing nucleoside triphosphate hydrolases"/>
    <property type="match status" value="1"/>
</dbReference>
<comment type="caution">
    <text evidence="2">The sequence shown here is derived from an EMBL/GenBank/DDBJ whole genome shotgun (WGS) entry which is preliminary data.</text>
</comment>
<proteinExistence type="predicted"/>
<protein>
    <submittedName>
        <fullName evidence="2">Chromosome partitioning protein</fullName>
    </submittedName>
</protein>
<evidence type="ECO:0000313" key="3">
    <source>
        <dbReference type="Proteomes" id="UP000256900"/>
    </source>
</evidence>
<name>A0A3D9YZZ3_9HYPH</name>
<dbReference type="InterPro" id="IPR050678">
    <property type="entry name" value="DNA_Partitioning_ATPase"/>
</dbReference>
<keyword evidence="3" id="KW-1185">Reference proteome</keyword>
<dbReference type="EMBL" id="QUMO01000002">
    <property type="protein sequence ID" value="REF87955.1"/>
    <property type="molecule type" value="Genomic_DNA"/>
</dbReference>
<reference evidence="2 3" key="1">
    <citation type="submission" date="2018-08" db="EMBL/GenBank/DDBJ databases">
        <title>Genomic Encyclopedia of Type Strains, Phase IV (KMG-IV): sequencing the most valuable type-strain genomes for metagenomic binning, comparative biology and taxonomic classification.</title>
        <authorList>
            <person name="Goeker M."/>
        </authorList>
    </citation>
    <scope>NUCLEOTIDE SEQUENCE [LARGE SCALE GENOMIC DNA]</scope>
    <source>
        <strain evidence="2 3">BW863</strain>
    </source>
</reference>
<evidence type="ECO:0000313" key="2">
    <source>
        <dbReference type="EMBL" id="REF87955.1"/>
    </source>
</evidence>
<dbReference type="CDD" id="cd02042">
    <property type="entry name" value="ParAB_family"/>
    <property type="match status" value="1"/>
</dbReference>
<dbReference type="OrthoDB" id="9804460at2"/>
<feature type="domain" description="CobQ/CobB/MinD/ParA nucleotide binding" evidence="1">
    <location>
        <begin position="4"/>
        <end position="113"/>
    </location>
</feature>
<dbReference type="InterPro" id="IPR002586">
    <property type="entry name" value="CobQ/CobB/MinD/ParA_Nub-bd_dom"/>
</dbReference>
<organism evidence="2 3">
    <name type="scientific">Methylovirgula ligni</name>
    <dbReference type="NCBI Taxonomy" id="569860"/>
    <lineage>
        <taxon>Bacteria</taxon>
        <taxon>Pseudomonadati</taxon>
        <taxon>Pseudomonadota</taxon>
        <taxon>Alphaproteobacteria</taxon>
        <taxon>Hyphomicrobiales</taxon>
        <taxon>Beijerinckiaceae</taxon>
        <taxon>Methylovirgula</taxon>
    </lineage>
</organism>
<dbReference type="AlphaFoldDB" id="A0A3D9YZZ3"/>
<dbReference type="Gene3D" id="3.40.50.300">
    <property type="entry name" value="P-loop containing nucleotide triphosphate hydrolases"/>
    <property type="match status" value="1"/>
</dbReference>